<dbReference type="Gene3D" id="1.10.510.10">
    <property type="entry name" value="Transferase(Phosphotransferase) domain 1"/>
    <property type="match status" value="1"/>
</dbReference>
<dbReference type="Pfam" id="PF00069">
    <property type="entry name" value="Pkinase"/>
    <property type="match status" value="1"/>
</dbReference>
<feature type="region of interest" description="Disordered" evidence="4">
    <location>
        <begin position="200"/>
        <end position="223"/>
    </location>
</feature>
<dbReference type="InterPro" id="IPR000719">
    <property type="entry name" value="Prot_kinase_dom"/>
</dbReference>
<feature type="compositionally biased region" description="Low complexity" evidence="4">
    <location>
        <begin position="200"/>
        <end position="216"/>
    </location>
</feature>
<proteinExistence type="predicted"/>
<sequence>METDLHQIIASSQPLTDEHVQYFLYQILRGLKYIHSAGVLHRDLKPSNLLLNGNCDLKICDFGLARVYDPTAKHEAFITQYVATRWYRAPEIILSWKQYTKAIDVWSAGCIFAELLQRQPLFPGKDYIHQVELIIKFVGTPTEADVSDIKSDKARRYLRSLPVQEKAKQQHQESLRMEERRRLQQQQLYAMQLIKQQQQQQRQSIQHRQQQQWEMQHGPQDLDSALGYTNIEAQMQGMQLAQQQQQQRQSYDPAMIAAQNAANAQRRQAQAEAEAAQIQRQNQALALRQAQQLQQLQQGMQQQQQQQQLSSWQRQQMMLSHEQAQQGQAGNLSADEIAALEALMGQR</sequence>
<dbReference type="EMBL" id="KQ243144">
    <property type="protein sequence ID" value="KNC76341.1"/>
    <property type="molecule type" value="Genomic_DNA"/>
</dbReference>
<dbReference type="PANTHER" id="PTHR24055">
    <property type="entry name" value="MITOGEN-ACTIVATED PROTEIN KINASE"/>
    <property type="match status" value="1"/>
</dbReference>
<feature type="coiled-coil region" evidence="3">
    <location>
        <begin position="254"/>
        <end position="306"/>
    </location>
</feature>
<evidence type="ECO:0000259" key="5">
    <source>
        <dbReference type="PROSITE" id="PS50011"/>
    </source>
</evidence>
<organism evidence="6 7">
    <name type="scientific">Sphaeroforma arctica JP610</name>
    <dbReference type="NCBI Taxonomy" id="667725"/>
    <lineage>
        <taxon>Eukaryota</taxon>
        <taxon>Ichthyosporea</taxon>
        <taxon>Ichthyophonida</taxon>
        <taxon>Sphaeroforma</taxon>
    </lineage>
</organism>
<dbReference type="PROSITE" id="PS00108">
    <property type="entry name" value="PROTEIN_KINASE_ST"/>
    <property type="match status" value="1"/>
</dbReference>
<keyword evidence="6" id="KW-0418">Kinase</keyword>
<dbReference type="OrthoDB" id="192887at2759"/>
<dbReference type="FunFam" id="1.10.510.10:FF:000098">
    <property type="entry name" value="Mitogen-activated protein kinase 1"/>
    <property type="match status" value="1"/>
</dbReference>
<evidence type="ECO:0000313" key="6">
    <source>
        <dbReference type="EMBL" id="KNC76341.1"/>
    </source>
</evidence>
<dbReference type="GO" id="GO:0005524">
    <property type="term" value="F:ATP binding"/>
    <property type="evidence" value="ECO:0007669"/>
    <property type="project" value="UniProtKB-KW"/>
</dbReference>
<keyword evidence="3" id="KW-0175">Coiled coil</keyword>
<keyword evidence="6" id="KW-0808">Transferase</keyword>
<keyword evidence="2" id="KW-0067">ATP-binding</keyword>
<keyword evidence="1" id="KW-0547">Nucleotide-binding</keyword>
<evidence type="ECO:0000256" key="4">
    <source>
        <dbReference type="SAM" id="MobiDB-lite"/>
    </source>
</evidence>
<dbReference type="GeneID" id="25911656"/>
<dbReference type="InterPro" id="IPR008271">
    <property type="entry name" value="Ser/Thr_kinase_AS"/>
</dbReference>
<dbReference type="AlphaFoldDB" id="A0A0L0FIN4"/>
<accession>A0A0L0FIN4</accession>
<dbReference type="GO" id="GO:0004672">
    <property type="term" value="F:protein kinase activity"/>
    <property type="evidence" value="ECO:0007669"/>
    <property type="project" value="InterPro"/>
</dbReference>
<protein>
    <submittedName>
        <fullName evidence="6">CMGC/MAPK protein kinase</fullName>
    </submittedName>
</protein>
<dbReference type="InterPro" id="IPR050117">
    <property type="entry name" value="MAPK"/>
</dbReference>
<dbReference type="SUPFAM" id="SSF56112">
    <property type="entry name" value="Protein kinase-like (PK-like)"/>
    <property type="match status" value="1"/>
</dbReference>
<keyword evidence="7" id="KW-1185">Reference proteome</keyword>
<dbReference type="STRING" id="667725.A0A0L0FIN4"/>
<dbReference type="eggNOG" id="KOG0660">
    <property type="taxonomic scope" value="Eukaryota"/>
</dbReference>
<dbReference type="SMART" id="SM00220">
    <property type="entry name" value="S_TKc"/>
    <property type="match status" value="1"/>
</dbReference>
<dbReference type="PROSITE" id="PS50011">
    <property type="entry name" value="PROTEIN_KINASE_DOM"/>
    <property type="match status" value="1"/>
</dbReference>
<dbReference type="Proteomes" id="UP000054560">
    <property type="component" value="Unassembled WGS sequence"/>
</dbReference>
<feature type="domain" description="Protein kinase" evidence="5">
    <location>
        <begin position="1"/>
        <end position="194"/>
    </location>
</feature>
<gene>
    <name evidence="6" type="ORF">SARC_11152</name>
</gene>
<evidence type="ECO:0000256" key="2">
    <source>
        <dbReference type="ARBA" id="ARBA00022840"/>
    </source>
</evidence>
<dbReference type="RefSeq" id="XP_014150243.1">
    <property type="nucleotide sequence ID" value="XM_014294768.1"/>
</dbReference>
<evidence type="ECO:0000313" key="7">
    <source>
        <dbReference type="Proteomes" id="UP000054560"/>
    </source>
</evidence>
<name>A0A0L0FIN4_9EUKA</name>
<evidence type="ECO:0000256" key="3">
    <source>
        <dbReference type="SAM" id="Coils"/>
    </source>
</evidence>
<dbReference type="InterPro" id="IPR011009">
    <property type="entry name" value="Kinase-like_dom_sf"/>
</dbReference>
<reference evidence="6 7" key="1">
    <citation type="submission" date="2011-02" db="EMBL/GenBank/DDBJ databases">
        <title>The Genome Sequence of Sphaeroforma arctica JP610.</title>
        <authorList>
            <consortium name="The Broad Institute Genome Sequencing Platform"/>
            <person name="Russ C."/>
            <person name="Cuomo C."/>
            <person name="Young S.K."/>
            <person name="Zeng Q."/>
            <person name="Gargeya S."/>
            <person name="Alvarado L."/>
            <person name="Berlin A."/>
            <person name="Chapman S.B."/>
            <person name="Chen Z."/>
            <person name="Freedman E."/>
            <person name="Gellesch M."/>
            <person name="Goldberg J."/>
            <person name="Griggs A."/>
            <person name="Gujja S."/>
            <person name="Heilman E."/>
            <person name="Heiman D."/>
            <person name="Howarth C."/>
            <person name="Mehta T."/>
            <person name="Neiman D."/>
            <person name="Pearson M."/>
            <person name="Roberts A."/>
            <person name="Saif S."/>
            <person name="Shea T."/>
            <person name="Shenoy N."/>
            <person name="Sisk P."/>
            <person name="Stolte C."/>
            <person name="Sykes S."/>
            <person name="White J."/>
            <person name="Yandava C."/>
            <person name="Burger G."/>
            <person name="Gray M.W."/>
            <person name="Holland P.W.H."/>
            <person name="King N."/>
            <person name="Lang F.B.F."/>
            <person name="Roger A.J."/>
            <person name="Ruiz-Trillo I."/>
            <person name="Haas B."/>
            <person name="Nusbaum C."/>
            <person name="Birren B."/>
        </authorList>
    </citation>
    <scope>NUCLEOTIDE SEQUENCE [LARGE SCALE GENOMIC DNA]</scope>
    <source>
        <strain evidence="6 7">JP610</strain>
    </source>
</reference>
<evidence type="ECO:0000256" key="1">
    <source>
        <dbReference type="ARBA" id="ARBA00022741"/>
    </source>
</evidence>